<name>A0A1Z1F928_9SPHN</name>
<dbReference type="EMBL" id="CP019602">
    <property type="protein sequence ID" value="ARU15255.1"/>
    <property type="molecule type" value="Genomic_DNA"/>
</dbReference>
<dbReference type="InterPro" id="IPR003399">
    <property type="entry name" value="Mce/MlaD"/>
</dbReference>
<dbReference type="PANTHER" id="PTHR36698">
    <property type="entry name" value="BLL5892 PROTEIN"/>
    <property type="match status" value="1"/>
</dbReference>
<organism evidence="4 6">
    <name type="scientific">Croceicoccus marinus</name>
    <dbReference type="NCBI Taxonomy" id="450378"/>
    <lineage>
        <taxon>Bacteria</taxon>
        <taxon>Pseudomonadati</taxon>
        <taxon>Pseudomonadota</taxon>
        <taxon>Alphaproteobacteria</taxon>
        <taxon>Sphingomonadales</taxon>
        <taxon>Erythrobacteraceae</taxon>
        <taxon>Croceicoccus</taxon>
    </lineage>
</organism>
<feature type="coiled-coil region" evidence="1">
    <location>
        <begin position="197"/>
        <end position="253"/>
    </location>
</feature>
<protein>
    <submittedName>
        <fullName evidence="5">MCE family protein</fullName>
    </submittedName>
    <submittedName>
        <fullName evidence="4">Mammalian cell entry protein</fullName>
    </submittedName>
</protein>
<accession>A0A1Z1F928</accession>
<keyword evidence="2" id="KW-1133">Transmembrane helix</keyword>
<dbReference type="Pfam" id="PF02470">
    <property type="entry name" value="MlaD"/>
    <property type="match status" value="1"/>
</dbReference>
<reference evidence="4 6" key="1">
    <citation type="submission" date="2017-01" db="EMBL/GenBank/DDBJ databases">
        <title>Complete genome sequence of esterase-producing bacterium Croceicoccus marinus E4A9.</title>
        <authorList>
            <person name="Wu Y.-H."/>
            <person name="Cheng H."/>
            <person name="Xu L."/>
            <person name="Huo Y.-Y."/>
            <person name="Wang C.-S."/>
            <person name="Xu X.-W."/>
        </authorList>
    </citation>
    <scope>NUCLEOTIDE SEQUENCE [LARGE SCALE GENOMIC DNA]</scope>
    <source>
        <strain evidence="4 6">E4A9</strain>
    </source>
</reference>
<evidence type="ECO:0000313" key="5">
    <source>
        <dbReference type="EMBL" id="QNE04919.1"/>
    </source>
</evidence>
<evidence type="ECO:0000313" key="6">
    <source>
        <dbReference type="Proteomes" id="UP000195807"/>
    </source>
</evidence>
<dbReference type="OrthoDB" id="9808689at2"/>
<gene>
    <name evidence="4" type="ORF">A9D14_02510</name>
    <name evidence="5" type="ORF">H4O24_13540</name>
</gene>
<dbReference type="AlphaFoldDB" id="A0A1Z1F928"/>
<evidence type="ECO:0000313" key="4">
    <source>
        <dbReference type="EMBL" id="ARU15255.1"/>
    </source>
</evidence>
<keyword evidence="1" id="KW-0175">Coiled coil</keyword>
<dbReference type="KEGG" id="cman:A9D14_02510"/>
<keyword evidence="2" id="KW-0812">Transmembrane</keyword>
<dbReference type="PANTHER" id="PTHR36698:SF2">
    <property type="entry name" value="MCE_MLAD DOMAIN-CONTAINING PROTEIN"/>
    <property type="match status" value="1"/>
</dbReference>
<evidence type="ECO:0000256" key="1">
    <source>
        <dbReference type="SAM" id="Coils"/>
    </source>
</evidence>
<feature type="domain" description="Mce/MlaD" evidence="3">
    <location>
        <begin position="39"/>
        <end position="111"/>
    </location>
</feature>
<evidence type="ECO:0000313" key="7">
    <source>
        <dbReference type="Proteomes" id="UP000515297"/>
    </source>
</evidence>
<evidence type="ECO:0000259" key="3">
    <source>
        <dbReference type="Pfam" id="PF02470"/>
    </source>
</evidence>
<keyword evidence="6" id="KW-1185">Reference proteome</keyword>
<reference evidence="5 7" key="2">
    <citation type="submission" date="2020-08" db="EMBL/GenBank/DDBJ databases">
        <authorList>
            <person name="Liu G."/>
            <person name="Sun C."/>
        </authorList>
    </citation>
    <scope>NUCLEOTIDE SEQUENCE [LARGE SCALE GENOMIC DNA]</scope>
    <source>
        <strain evidence="5 7">OT19</strain>
    </source>
</reference>
<evidence type="ECO:0000256" key="2">
    <source>
        <dbReference type="SAM" id="Phobius"/>
    </source>
</evidence>
<dbReference type="STRING" id="450378.GCA_001661675_00500"/>
<dbReference type="EMBL" id="CP060052">
    <property type="protein sequence ID" value="QNE04919.1"/>
    <property type="molecule type" value="Genomic_DNA"/>
</dbReference>
<keyword evidence="2" id="KW-0472">Membrane</keyword>
<dbReference type="Proteomes" id="UP000195807">
    <property type="component" value="Chromosome"/>
</dbReference>
<feature type="transmembrane region" description="Helical" evidence="2">
    <location>
        <begin position="7"/>
        <end position="29"/>
    </location>
</feature>
<sequence length="312" mass="33938">METRANHIWVGAVTLLLLAMAAAFVIWIARLNEGAQNEYDIFFKQSVSGLARGSEVAYAGVPVGKVTRIELWEKDPEFVRVRVTVDEEVPILQGTTATIQGSFTGVSTIQMEGAVRGAPPITEPGPEGVPVIPTKRGGLGELLTNAPLLMERLANLTERLTMVLSDQNQESIEGILQNTNRMTRDLAEATPRIDQTMAELQATLRQATQTLAEFERVAQSTDRLVNGEGQSLADQLRQTLQSAESAMTTLEATIDDVRPAAQQLSSSTLPETEAAIRDLRATTRALRNVTEKLNDDGAGAFLNSQPLPEYEP</sequence>
<dbReference type="Proteomes" id="UP000515297">
    <property type="component" value="Chromosome"/>
</dbReference>
<proteinExistence type="predicted"/>
<dbReference type="RefSeq" id="WP_066842671.1">
    <property type="nucleotide sequence ID" value="NZ_CP019602.1"/>
</dbReference>